<keyword evidence="1" id="KW-0472">Membrane</keyword>
<accession>A0A543KLV0</accession>
<comment type="caution">
    <text evidence="2">The sequence shown here is derived from an EMBL/GenBank/DDBJ whole genome shotgun (WGS) entry which is preliminary data.</text>
</comment>
<feature type="transmembrane region" description="Helical" evidence="1">
    <location>
        <begin position="56"/>
        <end position="74"/>
    </location>
</feature>
<dbReference type="RefSeq" id="WP_238329544.1">
    <property type="nucleotide sequence ID" value="NZ_BAAAIL010000003.1"/>
</dbReference>
<evidence type="ECO:0000313" key="2">
    <source>
        <dbReference type="EMBL" id="TQM96040.1"/>
    </source>
</evidence>
<dbReference type="Proteomes" id="UP000315133">
    <property type="component" value="Unassembled WGS sequence"/>
</dbReference>
<name>A0A543KLV0_9MICO</name>
<dbReference type="EMBL" id="VFPU01000001">
    <property type="protein sequence ID" value="TQM96040.1"/>
    <property type="molecule type" value="Genomic_DNA"/>
</dbReference>
<sequence length="149" mass="15375">MTTRAEAPTARATSRPRAELVSRAIVVLGLVADTVVHLMLAPVMQVAAPGGVGGGTLFRAQAVVAAVVALLLLVTGRRWAYALALLAALSALGPVLLYHFVDVPPIGPVPRMHDPFWSPEKVVSVAGEALAAIFAVVGLRQTGRGPGTN</sequence>
<feature type="transmembrane region" description="Helical" evidence="1">
    <location>
        <begin position="121"/>
        <end position="139"/>
    </location>
</feature>
<keyword evidence="3" id="KW-1185">Reference proteome</keyword>
<evidence type="ECO:0000313" key="3">
    <source>
        <dbReference type="Proteomes" id="UP000315133"/>
    </source>
</evidence>
<reference evidence="2 3" key="1">
    <citation type="submission" date="2019-06" db="EMBL/GenBank/DDBJ databases">
        <title>Sequencing the genomes of 1000 actinobacteria strains.</title>
        <authorList>
            <person name="Klenk H.-P."/>
        </authorList>
    </citation>
    <scope>NUCLEOTIDE SEQUENCE [LARGE SCALE GENOMIC DNA]</scope>
    <source>
        <strain evidence="2 3">DSM 12362</strain>
    </source>
</reference>
<dbReference type="AlphaFoldDB" id="A0A543KLV0"/>
<protein>
    <recommendedName>
        <fullName evidence="4">Integral membrane protein</fullName>
    </recommendedName>
</protein>
<keyword evidence="1" id="KW-1133">Transmembrane helix</keyword>
<gene>
    <name evidence="2" type="ORF">FB476_0893</name>
</gene>
<feature type="transmembrane region" description="Helical" evidence="1">
    <location>
        <begin position="20"/>
        <end position="44"/>
    </location>
</feature>
<organism evidence="2 3">
    <name type="scientific">Ornithinimicrobium humiphilum</name>
    <dbReference type="NCBI Taxonomy" id="125288"/>
    <lineage>
        <taxon>Bacteria</taxon>
        <taxon>Bacillati</taxon>
        <taxon>Actinomycetota</taxon>
        <taxon>Actinomycetes</taxon>
        <taxon>Micrococcales</taxon>
        <taxon>Ornithinimicrobiaceae</taxon>
        <taxon>Ornithinimicrobium</taxon>
    </lineage>
</organism>
<proteinExistence type="predicted"/>
<feature type="transmembrane region" description="Helical" evidence="1">
    <location>
        <begin position="81"/>
        <end position="101"/>
    </location>
</feature>
<evidence type="ECO:0008006" key="4">
    <source>
        <dbReference type="Google" id="ProtNLM"/>
    </source>
</evidence>
<evidence type="ECO:0000256" key="1">
    <source>
        <dbReference type="SAM" id="Phobius"/>
    </source>
</evidence>
<keyword evidence="1" id="KW-0812">Transmembrane</keyword>